<evidence type="ECO:0000313" key="4">
    <source>
        <dbReference type="Proteomes" id="UP000198752"/>
    </source>
</evidence>
<evidence type="ECO:0000313" key="3">
    <source>
        <dbReference type="EMBL" id="SFG63650.1"/>
    </source>
</evidence>
<evidence type="ECO:0000259" key="2">
    <source>
        <dbReference type="PROSITE" id="PS51096"/>
    </source>
</evidence>
<keyword evidence="1" id="KW-0808">Transferase</keyword>
<dbReference type="GO" id="GO:0009401">
    <property type="term" value="P:phosphoenolpyruvate-dependent sugar phosphotransferase system"/>
    <property type="evidence" value="ECO:0007669"/>
    <property type="project" value="InterPro"/>
</dbReference>
<gene>
    <name evidence="3" type="ORF">SAMN02982927_02304</name>
</gene>
<reference evidence="4" key="1">
    <citation type="submission" date="2016-10" db="EMBL/GenBank/DDBJ databases">
        <authorList>
            <person name="Varghese N."/>
            <person name="Submissions S."/>
        </authorList>
    </citation>
    <scope>NUCLEOTIDE SEQUENCE [LARGE SCALE GENOMIC DNA]</scope>
    <source>
        <strain evidence="4">ATCC 700379</strain>
    </source>
</reference>
<dbReference type="EMBL" id="FOOY01000015">
    <property type="protein sequence ID" value="SFG63650.1"/>
    <property type="molecule type" value="Genomic_DNA"/>
</dbReference>
<evidence type="ECO:0000256" key="1">
    <source>
        <dbReference type="ARBA" id="ARBA00022679"/>
    </source>
</evidence>
<dbReference type="PANTHER" id="PTHR33799">
    <property type="entry name" value="PTS PERMEASE-RELATED-RELATED"/>
    <property type="match status" value="1"/>
</dbReference>
<dbReference type="SUPFAM" id="SSF53062">
    <property type="entry name" value="PTS system fructose IIA component-like"/>
    <property type="match status" value="1"/>
</dbReference>
<dbReference type="InterPro" id="IPR004701">
    <property type="entry name" value="PTS_EIIA_man-typ"/>
</dbReference>
<dbReference type="STRING" id="269670.SAMN02982927_02304"/>
<dbReference type="GO" id="GO:0016020">
    <property type="term" value="C:membrane"/>
    <property type="evidence" value="ECO:0007669"/>
    <property type="project" value="InterPro"/>
</dbReference>
<dbReference type="GO" id="GO:0016740">
    <property type="term" value="F:transferase activity"/>
    <property type="evidence" value="ECO:0007669"/>
    <property type="project" value="UniProtKB-KW"/>
</dbReference>
<name>A0A1I2TFI9_9BACL</name>
<dbReference type="Gene3D" id="3.40.50.510">
    <property type="entry name" value="Phosphotransferase system, mannose-type IIA component"/>
    <property type="match status" value="1"/>
</dbReference>
<accession>A0A1I2TFI9</accession>
<dbReference type="AlphaFoldDB" id="A0A1I2TFI9"/>
<proteinExistence type="predicted"/>
<dbReference type="PROSITE" id="PS51096">
    <property type="entry name" value="PTS_EIIA_TYPE_4"/>
    <property type="match status" value="1"/>
</dbReference>
<protein>
    <submittedName>
        <fullName evidence="3">PTS system, mannose-specific IIA component</fullName>
    </submittedName>
</protein>
<feature type="domain" description="PTS EIIA type-4" evidence="2">
    <location>
        <begin position="1"/>
        <end position="135"/>
    </location>
</feature>
<dbReference type="Pfam" id="PF03610">
    <property type="entry name" value="EIIA-man"/>
    <property type="match status" value="1"/>
</dbReference>
<organism evidence="3 4">
    <name type="scientific">Sporolactobacillus nakayamae</name>
    <dbReference type="NCBI Taxonomy" id="269670"/>
    <lineage>
        <taxon>Bacteria</taxon>
        <taxon>Bacillati</taxon>
        <taxon>Bacillota</taxon>
        <taxon>Bacilli</taxon>
        <taxon>Bacillales</taxon>
        <taxon>Sporolactobacillaceae</taxon>
        <taxon>Sporolactobacillus</taxon>
    </lineage>
</organism>
<keyword evidence="4" id="KW-1185">Reference proteome</keyword>
<dbReference type="InterPro" id="IPR051471">
    <property type="entry name" value="Bacterial_PTS_sugar_comp"/>
</dbReference>
<dbReference type="InterPro" id="IPR036662">
    <property type="entry name" value="PTS_EIIA_man-typ_sf"/>
</dbReference>
<sequence>MKKIIVATHYTLAKGFKETLDYLTGSVDGVQAICAYVNGNNQELAKTIGKQLNNDDECYILTDLNYGSVNQAFYPYMSSKVHLITGINLPLALEITLAVKSGQAVNIPEIITKAKSQIMYVNAFASVYEESSKDE</sequence>
<dbReference type="Proteomes" id="UP000198752">
    <property type="component" value="Unassembled WGS sequence"/>
</dbReference>
<dbReference type="PANTHER" id="PTHR33799:SF1">
    <property type="entry name" value="PTS SYSTEM MANNOSE-SPECIFIC EIIAB COMPONENT-RELATED"/>
    <property type="match status" value="1"/>
</dbReference>
<dbReference type="RefSeq" id="WP_177184758.1">
    <property type="nucleotide sequence ID" value="NZ_FOOY01000015.1"/>
</dbReference>